<sequence>MFDISDTCFTTTFYTNADFFGNSIIGFDLTRTIGLDLGGIFDWTISSFGDIDIGVTNDDVSDLVFVPVDVDMVIVVRLVSCDRFCCR</sequence>
<dbReference type="EMBL" id="ASGP02000002">
    <property type="protein sequence ID" value="KAH9521876.1"/>
    <property type="molecule type" value="Genomic_DNA"/>
</dbReference>
<reference evidence="1" key="1">
    <citation type="submission" date="2013-05" db="EMBL/GenBank/DDBJ databases">
        <authorList>
            <person name="Yim A.K.Y."/>
            <person name="Chan T.F."/>
            <person name="Ji K.M."/>
            <person name="Liu X.Y."/>
            <person name="Zhou J.W."/>
            <person name="Li R.Q."/>
            <person name="Yang K.Y."/>
            <person name="Li J."/>
            <person name="Li M."/>
            <person name="Law P.T.W."/>
            <person name="Wu Y.L."/>
            <person name="Cai Z.L."/>
            <person name="Qin H."/>
            <person name="Bao Y."/>
            <person name="Leung R.K.K."/>
            <person name="Ng P.K.S."/>
            <person name="Zou J."/>
            <person name="Zhong X.J."/>
            <person name="Ran P.X."/>
            <person name="Zhong N.S."/>
            <person name="Liu Z.G."/>
            <person name="Tsui S.K.W."/>
        </authorList>
    </citation>
    <scope>NUCLEOTIDE SEQUENCE</scope>
    <source>
        <strain evidence="1">Derf</strain>
        <tissue evidence="1">Whole organism</tissue>
    </source>
</reference>
<protein>
    <submittedName>
        <fullName evidence="1">Uncharacterized protein</fullName>
    </submittedName>
</protein>
<proteinExistence type="predicted"/>
<reference evidence="1" key="2">
    <citation type="journal article" date="2022" name="Res Sq">
        <title>Comparative Genomics Reveals Insights into the Divergent Evolution of Astigmatic Mites and Household Pest Adaptations.</title>
        <authorList>
            <person name="Xiong Q."/>
            <person name="Wan A.T.-Y."/>
            <person name="Liu X.-Y."/>
            <person name="Fung C.S.-H."/>
            <person name="Xiao X."/>
            <person name="Malainual N."/>
            <person name="Hou J."/>
            <person name="Wang L."/>
            <person name="Wang M."/>
            <person name="Yang K."/>
            <person name="Cui Y."/>
            <person name="Leung E."/>
            <person name="Nong W."/>
            <person name="Shin S.-K."/>
            <person name="Au S."/>
            <person name="Jeong K.Y."/>
            <person name="Chew F.T."/>
            <person name="Hui J."/>
            <person name="Leung T.F."/>
            <person name="Tungtrongchitr A."/>
            <person name="Zhong N."/>
            <person name="Liu Z."/>
            <person name="Tsui S."/>
        </authorList>
    </citation>
    <scope>NUCLEOTIDE SEQUENCE</scope>
    <source>
        <strain evidence="1">Derf</strain>
        <tissue evidence="1">Whole organism</tissue>
    </source>
</reference>
<evidence type="ECO:0000313" key="1">
    <source>
        <dbReference type="EMBL" id="KAH9521876.1"/>
    </source>
</evidence>
<gene>
    <name evidence="1" type="ORF">DERF_005498</name>
</gene>
<dbReference type="AlphaFoldDB" id="A0A922L686"/>
<dbReference type="Proteomes" id="UP000790347">
    <property type="component" value="Unassembled WGS sequence"/>
</dbReference>
<comment type="caution">
    <text evidence="1">The sequence shown here is derived from an EMBL/GenBank/DDBJ whole genome shotgun (WGS) entry which is preliminary data.</text>
</comment>
<keyword evidence="2" id="KW-1185">Reference proteome</keyword>
<organism evidence="1 2">
    <name type="scientific">Dermatophagoides farinae</name>
    <name type="common">American house dust mite</name>
    <dbReference type="NCBI Taxonomy" id="6954"/>
    <lineage>
        <taxon>Eukaryota</taxon>
        <taxon>Metazoa</taxon>
        <taxon>Ecdysozoa</taxon>
        <taxon>Arthropoda</taxon>
        <taxon>Chelicerata</taxon>
        <taxon>Arachnida</taxon>
        <taxon>Acari</taxon>
        <taxon>Acariformes</taxon>
        <taxon>Sarcoptiformes</taxon>
        <taxon>Astigmata</taxon>
        <taxon>Psoroptidia</taxon>
        <taxon>Analgoidea</taxon>
        <taxon>Pyroglyphidae</taxon>
        <taxon>Dermatophagoidinae</taxon>
        <taxon>Dermatophagoides</taxon>
    </lineage>
</organism>
<evidence type="ECO:0000313" key="2">
    <source>
        <dbReference type="Proteomes" id="UP000790347"/>
    </source>
</evidence>
<name>A0A922L686_DERFA</name>
<accession>A0A922L686</accession>